<accession>A0A9E8ZIQ7</accession>
<feature type="transmembrane region" description="Helical" evidence="2">
    <location>
        <begin position="70"/>
        <end position="89"/>
    </location>
</feature>
<name>A0A9E8ZIQ7_9CYAN</name>
<dbReference type="InterPro" id="IPR037185">
    <property type="entry name" value="EmrE-like"/>
</dbReference>
<evidence type="ECO:0000313" key="5">
    <source>
        <dbReference type="Proteomes" id="UP001163152"/>
    </source>
</evidence>
<keyword evidence="2" id="KW-0812">Transmembrane</keyword>
<feature type="transmembrane region" description="Helical" evidence="2">
    <location>
        <begin position="159"/>
        <end position="181"/>
    </location>
</feature>
<organism evidence="4 5">
    <name type="scientific">Thermocoleostomius sinensis A174</name>
    <dbReference type="NCBI Taxonomy" id="2016057"/>
    <lineage>
        <taxon>Bacteria</taxon>
        <taxon>Bacillati</taxon>
        <taxon>Cyanobacteriota</taxon>
        <taxon>Cyanophyceae</taxon>
        <taxon>Oculatellales</taxon>
        <taxon>Oculatellaceae</taxon>
        <taxon>Thermocoleostomius</taxon>
    </lineage>
</organism>
<dbReference type="KEGG" id="tsin:OXH18_08635"/>
<dbReference type="SUPFAM" id="SSF103481">
    <property type="entry name" value="Multidrug resistance efflux transporter EmrE"/>
    <property type="match status" value="2"/>
</dbReference>
<dbReference type="GO" id="GO:0016020">
    <property type="term" value="C:membrane"/>
    <property type="evidence" value="ECO:0007669"/>
    <property type="project" value="InterPro"/>
</dbReference>
<reference evidence="4" key="1">
    <citation type="submission" date="2022-12" db="EMBL/GenBank/DDBJ databases">
        <title>Polyphasic identification of a Novel Hot-Spring Cyanobacterium Ocullathermofonsia sinensis gen nov. sp. nov. and Genomic Insights on its Adaptations to the Thermal Habitat.</title>
        <authorList>
            <person name="Daroch M."/>
            <person name="Tang J."/>
            <person name="Jiang Y."/>
        </authorList>
    </citation>
    <scope>NUCLEOTIDE SEQUENCE</scope>
    <source>
        <strain evidence="4">PKUAC-SCTA174</strain>
    </source>
</reference>
<evidence type="ECO:0000256" key="1">
    <source>
        <dbReference type="ARBA" id="ARBA00007362"/>
    </source>
</evidence>
<comment type="similarity">
    <text evidence="1">Belongs to the EamA transporter family.</text>
</comment>
<protein>
    <submittedName>
        <fullName evidence="4">DMT family transporter</fullName>
    </submittedName>
</protein>
<dbReference type="Pfam" id="PF00892">
    <property type="entry name" value="EamA"/>
    <property type="match status" value="2"/>
</dbReference>
<sequence length="300" mass="32322">MTLFLTTFQGELAALSAAFIWAIASLVYASFGKQMPPLLLNFLKSSIAILLILLTLGLRQEMPSLEMKPLVLLFVSGSIGIGMGDTAFFTSINCIGARRSLLLEALAPPLTALLAAIFLQEQLGIRACLGIALTIAGVTWVIIERMPDRDVSYQRPQRGILFGVLAAFSQASGAVLSRAAFVETSVSPLYSTLIRLGGGVAVLLLLLLLQRQHWQCLAGLRSRRFLAAITATSFAGTYMAIWLQQTALKYTKAGIAQSLSATSPLFILPVAWSMGEHLSFRAVLGVLIALSGVWLLFNFS</sequence>
<feature type="transmembrane region" description="Helical" evidence="2">
    <location>
        <begin position="38"/>
        <end position="58"/>
    </location>
</feature>
<keyword evidence="2" id="KW-1133">Transmembrane helix</keyword>
<feature type="transmembrane region" description="Helical" evidence="2">
    <location>
        <begin position="279"/>
        <end position="297"/>
    </location>
</feature>
<evidence type="ECO:0000313" key="4">
    <source>
        <dbReference type="EMBL" id="WAL62033.1"/>
    </source>
</evidence>
<feature type="transmembrane region" description="Helical" evidence="2">
    <location>
        <begin position="187"/>
        <end position="209"/>
    </location>
</feature>
<dbReference type="InterPro" id="IPR000620">
    <property type="entry name" value="EamA_dom"/>
</dbReference>
<feature type="transmembrane region" description="Helical" evidence="2">
    <location>
        <begin position="225"/>
        <end position="243"/>
    </location>
</feature>
<dbReference type="PANTHER" id="PTHR22911">
    <property type="entry name" value="ACYL-MALONYL CONDENSING ENZYME-RELATED"/>
    <property type="match status" value="1"/>
</dbReference>
<dbReference type="Proteomes" id="UP001163152">
    <property type="component" value="Chromosome"/>
</dbReference>
<dbReference type="AlphaFoldDB" id="A0A9E8ZIQ7"/>
<dbReference type="RefSeq" id="WP_268612118.1">
    <property type="nucleotide sequence ID" value="NZ_CP113797.1"/>
</dbReference>
<feature type="domain" description="EamA" evidence="3">
    <location>
        <begin position="158"/>
        <end position="297"/>
    </location>
</feature>
<evidence type="ECO:0000259" key="3">
    <source>
        <dbReference type="Pfam" id="PF00892"/>
    </source>
</evidence>
<keyword evidence="2" id="KW-0472">Membrane</keyword>
<dbReference type="PANTHER" id="PTHR22911:SF137">
    <property type="entry name" value="SOLUTE CARRIER FAMILY 35 MEMBER G2-RELATED"/>
    <property type="match status" value="1"/>
</dbReference>
<gene>
    <name evidence="4" type="ORF">OXH18_08635</name>
</gene>
<feature type="transmembrane region" description="Helical" evidence="2">
    <location>
        <begin position="101"/>
        <end position="118"/>
    </location>
</feature>
<keyword evidence="5" id="KW-1185">Reference proteome</keyword>
<proteinExistence type="inferred from homology"/>
<feature type="transmembrane region" description="Helical" evidence="2">
    <location>
        <begin position="12"/>
        <end position="31"/>
    </location>
</feature>
<feature type="domain" description="EamA" evidence="3">
    <location>
        <begin position="10"/>
        <end position="142"/>
    </location>
</feature>
<dbReference type="EMBL" id="CP113797">
    <property type="protein sequence ID" value="WAL62033.1"/>
    <property type="molecule type" value="Genomic_DNA"/>
</dbReference>
<feature type="transmembrane region" description="Helical" evidence="2">
    <location>
        <begin position="124"/>
        <end position="143"/>
    </location>
</feature>
<evidence type="ECO:0000256" key="2">
    <source>
        <dbReference type="SAM" id="Phobius"/>
    </source>
</evidence>